<dbReference type="SUPFAM" id="SSF53335">
    <property type="entry name" value="S-adenosyl-L-methionine-dependent methyltransferases"/>
    <property type="match status" value="1"/>
</dbReference>
<dbReference type="InterPro" id="IPR033664">
    <property type="entry name" value="Cmo5U_methylTrfase"/>
</dbReference>
<dbReference type="InterPro" id="IPR029063">
    <property type="entry name" value="SAM-dependent_MTases_sf"/>
</dbReference>
<comment type="catalytic activity">
    <reaction evidence="1">
        <text>5-carboxymethoxyuridine(34) in tRNA + S-adenosyl-L-methionine = 5-methoxycarbonylmethoxyuridine(34) in tRNA + S-adenosyl-L-homocysteine</text>
        <dbReference type="Rhea" id="RHEA:54080"/>
        <dbReference type="Rhea" id="RHEA-COMP:13383"/>
        <dbReference type="Rhea" id="RHEA-COMP:13781"/>
        <dbReference type="ChEBI" id="CHEBI:57856"/>
        <dbReference type="ChEBI" id="CHEBI:59789"/>
        <dbReference type="ChEBI" id="CHEBI:136879"/>
        <dbReference type="ChEBI" id="CHEBI:138053"/>
    </reaction>
</comment>
<dbReference type="Gene3D" id="3.40.50.150">
    <property type="entry name" value="Vaccinia Virus protein VP39"/>
    <property type="match status" value="1"/>
</dbReference>
<feature type="domain" description="Methyltransferase type 11" evidence="2">
    <location>
        <begin position="53"/>
        <end position="150"/>
    </location>
</feature>
<comment type="similarity">
    <text evidence="1">Belongs to the class I-like SAM-binding methyltransferase superfamily. CmoM family.</text>
</comment>
<evidence type="ECO:0000313" key="3">
    <source>
        <dbReference type="EMBL" id="TDY00935.1"/>
    </source>
</evidence>
<keyword evidence="1" id="KW-0949">S-adenosyl-L-methionine</keyword>
<dbReference type="OrthoDB" id="4697647at2"/>
<name>A0A4V3H3X0_9GAMM</name>
<dbReference type="HAMAP" id="MF_02057">
    <property type="entry name" value="tRNA_methyltr_CmoM"/>
    <property type="match status" value="1"/>
</dbReference>
<evidence type="ECO:0000256" key="1">
    <source>
        <dbReference type="HAMAP-Rule" id="MF_02057"/>
    </source>
</evidence>
<comment type="caution">
    <text evidence="1">Lacks conserved residue(s) required for the propagation of feature annotation.</text>
</comment>
<dbReference type="GO" id="GO:0032259">
    <property type="term" value="P:methylation"/>
    <property type="evidence" value="ECO:0007669"/>
    <property type="project" value="UniProtKB-KW"/>
</dbReference>
<accession>A0A4V3H3X0</accession>
<keyword evidence="1" id="KW-0819">tRNA processing</keyword>
<keyword evidence="4" id="KW-1185">Reference proteome</keyword>
<protein>
    <recommendedName>
        <fullName evidence="1">tRNA 5-carboxymethoxyuridine methyltransferase</fullName>
        <ecNumber evidence="1">2.1.1.-</ecNumber>
    </recommendedName>
    <alternativeName>
        <fullName evidence="1">cmo5U methyltransferase</fullName>
    </alternativeName>
</protein>
<keyword evidence="1 3" id="KW-0489">Methyltransferase</keyword>
<feature type="binding site" evidence="1">
    <location>
        <position position="123"/>
    </location>
    <ligand>
        <name>S-adenosyl-L-methionine</name>
        <dbReference type="ChEBI" id="CHEBI:59789"/>
    </ligand>
</feature>
<organism evidence="3 4">
    <name type="scientific">Thiohalophilus thiocyanatoxydans</name>
    <dbReference type="NCBI Taxonomy" id="381308"/>
    <lineage>
        <taxon>Bacteria</taxon>
        <taxon>Pseudomonadati</taxon>
        <taxon>Pseudomonadota</taxon>
        <taxon>Gammaproteobacteria</taxon>
        <taxon>Thiohalomonadales</taxon>
        <taxon>Thiohalophilaceae</taxon>
        <taxon>Thiohalophilus</taxon>
    </lineage>
</organism>
<reference evidence="3 4" key="1">
    <citation type="submission" date="2019-03" db="EMBL/GenBank/DDBJ databases">
        <title>Genomic Encyclopedia of Type Strains, Phase IV (KMG-IV): sequencing the most valuable type-strain genomes for metagenomic binning, comparative biology and taxonomic classification.</title>
        <authorList>
            <person name="Goeker M."/>
        </authorList>
    </citation>
    <scope>NUCLEOTIDE SEQUENCE [LARGE SCALE GENOMIC DNA]</scope>
    <source>
        <strain evidence="3 4">DSM 16326</strain>
    </source>
</reference>
<gene>
    <name evidence="1" type="primary">cmoM</name>
    <name evidence="3" type="ORF">EDC23_1680</name>
</gene>
<evidence type="ECO:0000259" key="2">
    <source>
        <dbReference type="Pfam" id="PF08241"/>
    </source>
</evidence>
<dbReference type="Pfam" id="PF08241">
    <property type="entry name" value="Methyltransf_11"/>
    <property type="match status" value="1"/>
</dbReference>
<dbReference type="EC" id="2.1.1.-" evidence="1"/>
<dbReference type="RefSeq" id="WP_134083379.1">
    <property type="nucleotide sequence ID" value="NZ_SOQX01000004.1"/>
</dbReference>
<comment type="function">
    <text evidence="1">Catalyzes the methylation of 5-carboxymethoxyuridine (cmo5U) to form 5-methoxycarbonylmethoxyuridine (mcmo5U) at position 34 in tRNAs.</text>
</comment>
<feature type="binding site" evidence="1">
    <location>
        <position position="29"/>
    </location>
    <ligand>
        <name>S-adenosyl-L-methionine</name>
        <dbReference type="ChEBI" id="CHEBI:59789"/>
    </ligand>
</feature>
<sequence length="259" mass="29764">MSRDPDHNFDHFHQRFKQNIYASLKGRLRLAILWRDVQQHIPPLTAGIPLRILDAGSGMGNFSQQLLEQGHQLLLCDISGKQLEAARLNFSAAQDSGRVRFVQQPFQKLADNADEQFDLVMSHAVLEWLTDPQQGIGALQQLIRPGGWLSLLFFNRHSLIYRHLLNGNFKRVRSGDLAGEGKYLTPDNPLIPEQVYDWLDDNGLQTVACSGVRTFTDFMDPGMRDKLPFEELLEMELRYRSQEPFRSLARYIHVICHKP</sequence>
<dbReference type="EMBL" id="SOQX01000004">
    <property type="protein sequence ID" value="TDY00935.1"/>
    <property type="molecule type" value="Genomic_DNA"/>
</dbReference>
<evidence type="ECO:0000313" key="4">
    <source>
        <dbReference type="Proteomes" id="UP000294914"/>
    </source>
</evidence>
<comment type="caution">
    <text evidence="3">The sequence shown here is derived from an EMBL/GenBank/DDBJ whole genome shotgun (WGS) entry which is preliminary data.</text>
</comment>
<dbReference type="PANTHER" id="PTHR43861">
    <property type="entry name" value="TRANS-ACONITATE 2-METHYLTRANSFERASE-RELATED"/>
    <property type="match status" value="1"/>
</dbReference>
<dbReference type="GO" id="GO:0097697">
    <property type="term" value="F:tRNA (5-carboxymethoxyuridine(34)-5-O)-methyltransferase activity"/>
    <property type="evidence" value="ECO:0007669"/>
    <property type="project" value="UniProtKB-UniRule"/>
</dbReference>
<dbReference type="GO" id="GO:0006400">
    <property type="term" value="P:tRNA modification"/>
    <property type="evidence" value="ECO:0007669"/>
    <property type="project" value="UniProtKB-UniRule"/>
</dbReference>
<dbReference type="CDD" id="cd02440">
    <property type="entry name" value="AdoMet_MTases"/>
    <property type="match status" value="1"/>
</dbReference>
<proteinExistence type="inferred from homology"/>
<dbReference type="GO" id="GO:0008757">
    <property type="term" value="F:S-adenosylmethionine-dependent methyltransferase activity"/>
    <property type="evidence" value="ECO:0007669"/>
    <property type="project" value="InterPro"/>
</dbReference>
<dbReference type="AlphaFoldDB" id="A0A4V3H3X0"/>
<dbReference type="InterPro" id="IPR013216">
    <property type="entry name" value="Methyltransf_11"/>
</dbReference>
<feature type="binding site" evidence="1">
    <location>
        <position position="77"/>
    </location>
    <ligand>
        <name>S-adenosyl-L-methionine</name>
        <dbReference type="ChEBI" id="CHEBI:59789"/>
    </ligand>
</feature>
<keyword evidence="1 3" id="KW-0808">Transferase</keyword>
<dbReference type="Proteomes" id="UP000294914">
    <property type="component" value="Unassembled WGS sequence"/>
</dbReference>